<protein>
    <recommendedName>
        <fullName evidence="4">Chlorite dismutase</fullName>
    </recommendedName>
</protein>
<accession>A0ABN8W5Z0</accession>
<dbReference type="InterPro" id="IPR011008">
    <property type="entry name" value="Dimeric_a/b-barrel"/>
</dbReference>
<dbReference type="Proteomes" id="UP001157733">
    <property type="component" value="Chromosome"/>
</dbReference>
<feature type="chain" id="PRO_5046889130" description="Chlorite dismutase" evidence="1">
    <location>
        <begin position="27"/>
        <end position="282"/>
    </location>
</feature>
<reference evidence="2 3" key="1">
    <citation type="submission" date="2022-09" db="EMBL/GenBank/DDBJ databases">
        <authorList>
            <person name="Kop L."/>
        </authorList>
    </citation>
    <scope>NUCLEOTIDE SEQUENCE [LARGE SCALE GENOMIC DNA]</scope>
    <source>
        <strain evidence="2 3">347</strain>
    </source>
</reference>
<organism evidence="2 3">
    <name type="scientific">Nitrospina watsonii</name>
    <dbReference type="NCBI Taxonomy" id="1323948"/>
    <lineage>
        <taxon>Bacteria</taxon>
        <taxon>Pseudomonadati</taxon>
        <taxon>Nitrospinota/Tectimicrobiota group</taxon>
        <taxon>Nitrospinota</taxon>
        <taxon>Nitrospinia</taxon>
        <taxon>Nitrospinales</taxon>
        <taxon>Nitrospinaceae</taxon>
        <taxon>Nitrospina</taxon>
    </lineage>
</organism>
<keyword evidence="3" id="KW-1185">Reference proteome</keyword>
<evidence type="ECO:0000313" key="3">
    <source>
        <dbReference type="Proteomes" id="UP001157733"/>
    </source>
</evidence>
<proteinExistence type="predicted"/>
<feature type="signal peptide" evidence="1">
    <location>
        <begin position="1"/>
        <end position="26"/>
    </location>
</feature>
<evidence type="ECO:0000256" key="1">
    <source>
        <dbReference type="SAM" id="SignalP"/>
    </source>
</evidence>
<dbReference type="Gene3D" id="3.30.70.3420">
    <property type="match status" value="1"/>
</dbReference>
<gene>
    <name evidence="2" type="ORF">NSPWAT_2647</name>
</gene>
<dbReference type="SUPFAM" id="SSF54909">
    <property type="entry name" value="Dimeric alpha+beta barrel"/>
    <property type="match status" value="1"/>
</dbReference>
<keyword evidence="1" id="KW-0732">Signal</keyword>
<sequence length="282" mass="32039">MCLRIKHIVTLAALMLCALGALPVHAAQGQWGGFIYLLAKPGMERSEAWKQNLIAVTEQAAQPFDNDFTPEPSRLATIHYIRTVRYTLHGEPFTPIPLGVIRVESMDRDAIRQFYDTFRAAAGDTLDLNILYGVTSELRYTDAETLERLKEHAPQRGPGSAQPNAVVFPLSKSAEWWTQTQEQREAYFFQHPDRFGKEQRGHNAIGFRYIDKIYRKLYQSRFIGGGADFITYFEYADADRDAFDSLLSGLRDTTLNPEWKFVEEAPIVYGTRVNGLADILNP</sequence>
<evidence type="ECO:0000313" key="2">
    <source>
        <dbReference type="EMBL" id="CAI2719503.1"/>
    </source>
</evidence>
<dbReference type="EMBL" id="OX336137">
    <property type="protein sequence ID" value="CAI2719503.1"/>
    <property type="molecule type" value="Genomic_DNA"/>
</dbReference>
<evidence type="ECO:0008006" key="4">
    <source>
        <dbReference type="Google" id="ProtNLM"/>
    </source>
</evidence>
<name>A0ABN8W5Z0_9BACT</name>
<dbReference type="RefSeq" id="WP_282012332.1">
    <property type="nucleotide sequence ID" value="NZ_OX336137.1"/>
</dbReference>